<evidence type="ECO:0000313" key="3">
    <source>
        <dbReference type="EMBL" id="CAE0757713.1"/>
    </source>
</evidence>
<dbReference type="EMBL" id="HBIZ01016609">
    <property type="protein sequence ID" value="CAE0757713.1"/>
    <property type="molecule type" value="Transcribed_RNA"/>
</dbReference>
<sequence>MSEQAMRAGSAQLAAHWAANKGLVVQLSTLYSAFPHLFQERDEILTRLSTLDAKSLSVAEVKQAYKKASLRLHPDRVRGRSTAYKLESEEVLKQLTMAHADTSQWFKGLKLDTSSSYYGSGPSSSRTTHARSSSSASASKPLRPGPPRPEPLHKDDCDSMEPPPFMPPGVADFAAQRRREAAHGGGGSGGGNGGGNGDGKGDGKGEADRGAGRPRSRRSHHHRRRASVDGAGCPRMAALEKELEEGMDVSTAAAAAAAVAVEQVVAEQLEKGSIGRAHAAAKVYGKRPERSAARRRARADGAAAEENGSRSGCGSGRGGAIGESSPEESWERVGDHPAQLHGQADCARPFCSRMPGVSREASSSSGVHAQQSGTTDDEVSVAGTSDTDVVVESDGDSGIDIEVDHDEQYDRDNHGPSVEIDAERTHNHQPHDQGLDEFDDFASLQEVRSRLMQEPWLPSNWVLRAESAHSSFKGCGPHATGTSMHLPEPAPWWAGLLPGWLRQGLGLAKSEDVETLRAKVAALEATAREERRRHAQAEEAIAAAYNSAMQELAQEAMSRGTARGTHGSKANVLQL</sequence>
<gene>
    <name evidence="3" type="ORF">PCAR00345_LOCUS10307</name>
</gene>
<evidence type="ECO:0000256" key="1">
    <source>
        <dbReference type="SAM" id="Coils"/>
    </source>
</evidence>
<evidence type="ECO:0000256" key="2">
    <source>
        <dbReference type="SAM" id="MobiDB-lite"/>
    </source>
</evidence>
<proteinExistence type="predicted"/>
<protein>
    <recommendedName>
        <fullName evidence="4">J domain-containing protein</fullName>
    </recommendedName>
</protein>
<feature type="compositionally biased region" description="Low complexity" evidence="2">
    <location>
        <begin position="116"/>
        <end position="142"/>
    </location>
</feature>
<dbReference type="AlphaFoldDB" id="A0A7S4EWV0"/>
<keyword evidence="1" id="KW-0175">Coiled coil</keyword>
<name>A0A7S4EWV0_CHRCT</name>
<reference evidence="3" key="1">
    <citation type="submission" date="2021-01" db="EMBL/GenBank/DDBJ databases">
        <authorList>
            <person name="Corre E."/>
            <person name="Pelletier E."/>
            <person name="Niang G."/>
            <person name="Scheremetjew M."/>
            <person name="Finn R."/>
            <person name="Kale V."/>
            <person name="Holt S."/>
            <person name="Cochrane G."/>
            <person name="Meng A."/>
            <person name="Brown T."/>
            <person name="Cohen L."/>
        </authorList>
    </citation>
    <scope>NUCLEOTIDE SEQUENCE</scope>
    <source>
        <strain evidence="3">CCMP645</strain>
    </source>
</reference>
<dbReference type="Gene3D" id="1.10.287.110">
    <property type="entry name" value="DnaJ domain"/>
    <property type="match status" value="1"/>
</dbReference>
<feature type="compositionally biased region" description="Polar residues" evidence="2">
    <location>
        <begin position="360"/>
        <end position="374"/>
    </location>
</feature>
<feature type="region of interest" description="Disordered" evidence="2">
    <location>
        <begin position="116"/>
        <end position="239"/>
    </location>
</feature>
<dbReference type="InterPro" id="IPR001623">
    <property type="entry name" value="DnaJ_domain"/>
</dbReference>
<organism evidence="3">
    <name type="scientific">Chrysotila carterae</name>
    <name type="common">Marine alga</name>
    <name type="synonym">Syracosphaera carterae</name>
    <dbReference type="NCBI Taxonomy" id="13221"/>
    <lineage>
        <taxon>Eukaryota</taxon>
        <taxon>Haptista</taxon>
        <taxon>Haptophyta</taxon>
        <taxon>Prymnesiophyceae</taxon>
        <taxon>Isochrysidales</taxon>
        <taxon>Isochrysidaceae</taxon>
        <taxon>Chrysotila</taxon>
    </lineage>
</organism>
<feature type="compositionally biased region" description="Basic and acidic residues" evidence="2">
    <location>
        <begin position="199"/>
        <end position="211"/>
    </location>
</feature>
<evidence type="ECO:0008006" key="4">
    <source>
        <dbReference type="Google" id="ProtNLM"/>
    </source>
</evidence>
<dbReference type="SUPFAM" id="SSF46565">
    <property type="entry name" value="Chaperone J-domain"/>
    <property type="match status" value="1"/>
</dbReference>
<feature type="compositionally biased region" description="Acidic residues" evidence="2">
    <location>
        <begin position="389"/>
        <end position="405"/>
    </location>
</feature>
<accession>A0A7S4EWV0</accession>
<feature type="compositionally biased region" description="Basic residues" evidence="2">
    <location>
        <begin position="212"/>
        <end position="225"/>
    </location>
</feature>
<feature type="coiled-coil region" evidence="1">
    <location>
        <begin position="513"/>
        <end position="555"/>
    </location>
</feature>
<feature type="region of interest" description="Disordered" evidence="2">
    <location>
        <begin position="273"/>
        <end position="418"/>
    </location>
</feature>
<dbReference type="CDD" id="cd06257">
    <property type="entry name" value="DnaJ"/>
    <property type="match status" value="1"/>
</dbReference>
<feature type="compositionally biased region" description="Gly residues" evidence="2">
    <location>
        <begin position="311"/>
        <end position="321"/>
    </location>
</feature>
<feature type="compositionally biased region" description="Gly residues" evidence="2">
    <location>
        <begin position="183"/>
        <end position="198"/>
    </location>
</feature>
<dbReference type="InterPro" id="IPR036869">
    <property type="entry name" value="J_dom_sf"/>
</dbReference>
<feature type="compositionally biased region" description="Low complexity" evidence="2">
    <location>
        <begin position="300"/>
        <end position="310"/>
    </location>
</feature>